<evidence type="ECO:0000259" key="2">
    <source>
        <dbReference type="PROSITE" id="PS50192"/>
    </source>
</evidence>
<dbReference type="EMBL" id="JABANM010003916">
    <property type="protein sequence ID" value="KAF4750058.1"/>
    <property type="molecule type" value="Genomic_DNA"/>
</dbReference>
<sequence length="590" mass="65518">MPGSNGLPPRPPTRQPYPDSLNPFTASSSYSSTREPLLQDQDVSLDEALQRQKLKDLKKVDKNMGVVQDMYHQLHGEVVKQQDTIDAVDEQMEQAKDSTGKVVAGRGLEESIRTSALLPSLGVAVDGMTLVSRNGSQPTFSYVCRFFGWSSLVGLVLMAASTERTIPARADDASEAPQSQERASEGTYDHTRKRKARKWWRTVKNVVVPAVINVLCVLVTHLTRRGRYLPPLRPFQQADLKLFNFPCCSFAKAICSKSSLEPSFKESCWCCATIQILLGSLLDTCQTCFCKHADFSWGRKGLLGRIVSTAPAWFFTVKDYEMEESTPSSSLKEVRESDDEEEDEEMSDASSETTEVDEGVEAVWQAVGETLRSLGTGSDQLPGYGRRFPGCTAKPLGQLFSFPNLKKAEGSLSAKEQEEFCRRHAQVTEHLLSMLVNATRAQEKALAQLKGAQKYEPSGEDVGCSGEEWRELPLGRIVKSLQRRVFWGVKQSGQSVSELSDLRRPGGTGSSRKFLDWYLDALLDSCGPQESSEKDIGDDVEALREREGATWGPQELRTLRRCLTQGVDHMPTEERALVEEVLTKAAELRG</sequence>
<comment type="caution">
    <text evidence="3">The sequence shown here is derived from an EMBL/GenBank/DDBJ whole genome shotgun (WGS) entry which is preliminary data.</text>
</comment>
<dbReference type="InterPro" id="IPR000727">
    <property type="entry name" value="T_SNARE_dom"/>
</dbReference>
<dbReference type="GO" id="GO:0016192">
    <property type="term" value="P:vesicle-mediated transport"/>
    <property type="evidence" value="ECO:0007669"/>
    <property type="project" value="InterPro"/>
</dbReference>
<feature type="compositionally biased region" description="Acidic residues" evidence="1">
    <location>
        <begin position="336"/>
        <end position="347"/>
    </location>
</feature>
<proteinExistence type="predicted"/>
<protein>
    <recommendedName>
        <fullName evidence="2">t-SNARE coiled-coil homology domain-containing protein</fullName>
    </recommendedName>
</protein>
<reference evidence="3 4" key="1">
    <citation type="submission" date="2020-04" db="EMBL/GenBank/DDBJ databases">
        <title>Perkinsus olseni comparative genomics.</title>
        <authorList>
            <person name="Bogema D.R."/>
        </authorList>
    </citation>
    <scope>NUCLEOTIDE SEQUENCE [LARGE SCALE GENOMIC DNA]</scope>
    <source>
        <strain evidence="3">ATCC PRA-205</strain>
    </source>
</reference>
<feature type="domain" description="T-SNARE coiled-coil homology" evidence="2">
    <location>
        <begin position="47"/>
        <end position="95"/>
    </location>
</feature>
<organism evidence="3 4">
    <name type="scientific">Perkinsus olseni</name>
    <name type="common">Perkinsus atlanticus</name>
    <dbReference type="NCBI Taxonomy" id="32597"/>
    <lineage>
        <taxon>Eukaryota</taxon>
        <taxon>Sar</taxon>
        <taxon>Alveolata</taxon>
        <taxon>Perkinsozoa</taxon>
        <taxon>Perkinsea</taxon>
        <taxon>Perkinsida</taxon>
        <taxon>Perkinsidae</taxon>
        <taxon>Perkinsus</taxon>
    </lineage>
</organism>
<name>A0A7J6TXR6_PEROL</name>
<accession>A0A7J6TXR6</accession>
<dbReference type="GO" id="GO:0016020">
    <property type="term" value="C:membrane"/>
    <property type="evidence" value="ECO:0007669"/>
    <property type="project" value="InterPro"/>
</dbReference>
<dbReference type="PROSITE" id="PS50192">
    <property type="entry name" value="T_SNARE"/>
    <property type="match status" value="1"/>
</dbReference>
<evidence type="ECO:0000313" key="4">
    <source>
        <dbReference type="Proteomes" id="UP000574390"/>
    </source>
</evidence>
<feature type="region of interest" description="Disordered" evidence="1">
    <location>
        <begin position="1"/>
        <end position="41"/>
    </location>
</feature>
<feature type="region of interest" description="Disordered" evidence="1">
    <location>
        <begin position="168"/>
        <end position="190"/>
    </location>
</feature>
<dbReference type="SUPFAM" id="SSF47661">
    <property type="entry name" value="t-snare proteins"/>
    <property type="match status" value="1"/>
</dbReference>
<evidence type="ECO:0000313" key="3">
    <source>
        <dbReference type="EMBL" id="KAF4750058.1"/>
    </source>
</evidence>
<dbReference type="Proteomes" id="UP000574390">
    <property type="component" value="Unassembled WGS sequence"/>
</dbReference>
<feature type="region of interest" description="Disordered" evidence="1">
    <location>
        <begin position="326"/>
        <end position="358"/>
    </location>
</feature>
<dbReference type="InterPro" id="IPR010989">
    <property type="entry name" value="SNARE"/>
</dbReference>
<dbReference type="AlphaFoldDB" id="A0A7J6TXR6"/>
<dbReference type="Gene3D" id="1.20.58.70">
    <property type="match status" value="1"/>
</dbReference>
<gene>
    <name evidence="3" type="ORF">FOZ62_023292</name>
</gene>
<feature type="compositionally biased region" description="Polar residues" evidence="1">
    <location>
        <begin position="22"/>
        <end position="34"/>
    </location>
</feature>
<evidence type="ECO:0000256" key="1">
    <source>
        <dbReference type="SAM" id="MobiDB-lite"/>
    </source>
</evidence>